<keyword evidence="3" id="KW-1185">Reference proteome</keyword>
<evidence type="ECO:0000313" key="1">
    <source>
        <dbReference type="EMBL" id="GEN11857.1"/>
    </source>
</evidence>
<organism evidence="1 4">
    <name type="scientific">Myxococcus fulvus</name>
    <dbReference type="NCBI Taxonomy" id="33"/>
    <lineage>
        <taxon>Bacteria</taxon>
        <taxon>Pseudomonadati</taxon>
        <taxon>Myxococcota</taxon>
        <taxon>Myxococcia</taxon>
        <taxon>Myxococcales</taxon>
        <taxon>Cystobacterineae</taxon>
        <taxon>Myxococcaceae</taxon>
        <taxon>Myxococcus</taxon>
    </lineage>
</organism>
<dbReference type="Proteomes" id="UP000183760">
    <property type="component" value="Unassembled WGS sequence"/>
</dbReference>
<comment type="caution">
    <text evidence="1">The sequence shown here is derived from an EMBL/GenBank/DDBJ whole genome shotgun (WGS) entry which is preliminary data.</text>
</comment>
<protein>
    <submittedName>
        <fullName evidence="1">Biliverdin-producing heme oxygenase</fullName>
    </submittedName>
    <submittedName>
        <fullName evidence="2">Iron-containing redox enzyme</fullName>
    </submittedName>
</protein>
<proteinExistence type="predicted"/>
<evidence type="ECO:0000313" key="3">
    <source>
        <dbReference type="Proteomes" id="UP000183760"/>
    </source>
</evidence>
<dbReference type="EMBL" id="FOIB01000013">
    <property type="protein sequence ID" value="SEU38652.1"/>
    <property type="molecule type" value="Genomic_DNA"/>
</dbReference>
<dbReference type="STRING" id="1334629.MFUL124B02_10485"/>
<accession>A0A511TCI8</accession>
<dbReference type="Proteomes" id="UP000321514">
    <property type="component" value="Unassembled WGS sequence"/>
</dbReference>
<dbReference type="Pfam" id="PF14518">
    <property type="entry name" value="Haem_oxygenas_2"/>
    <property type="match status" value="1"/>
</dbReference>
<evidence type="ECO:0000313" key="4">
    <source>
        <dbReference type="Proteomes" id="UP000321514"/>
    </source>
</evidence>
<dbReference type="Gene3D" id="1.20.910.10">
    <property type="entry name" value="Heme oxygenase-like"/>
    <property type="match status" value="1"/>
</dbReference>
<evidence type="ECO:0000313" key="2">
    <source>
        <dbReference type="EMBL" id="SEU38652.1"/>
    </source>
</evidence>
<dbReference type="AlphaFoldDB" id="A0A511TCI8"/>
<reference evidence="2 3" key="1">
    <citation type="submission" date="2016-10" db="EMBL/GenBank/DDBJ databases">
        <authorList>
            <person name="Varghese N."/>
            <person name="Submissions S."/>
        </authorList>
    </citation>
    <scope>NUCLEOTIDE SEQUENCE [LARGE SCALE GENOMIC DNA]</scope>
    <source>
        <strain evidence="2 3">DSM 16525</strain>
    </source>
</reference>
<reference evidence="1 4" key="2">
    <citation type="submission" date="2019-07" db="EMBL/GenBank/DDBJ databases">
        <title>Whole genome shotgun sequence of Myxococcus fulvus NBRC 100333.</title>
        <authorList>
            <person name="Hosoyama A."/>
            <person name="Uohara A."/>
            <person name="Ohji S."/>
            <person name="Ichikawa N."/>
        </authorList>
    </citation>
    <scope>NUCLEOTIDE SEQUENCE [LARGE SCALE GENOMIC DNA]</scope>
    <source>
        <strain evidence="1 4">NBRC 100333</strain>
    </source>
</reference>
<gene>
    <name evidence="1" type="ORF">MFU01_68940</name>
    <name evidence="2" type="ORF">SAMN05443572_113147</name>
</gene>
<sequence length="237" mass="26511">MDGRMWPGEETHVQTQTQDPTGWVALLDQEARALVAVLDVHPDARRLFDGTLDEAGYIHYLVQTYHYARWSTPMLGDAGRRLRRLGTHPWLAELLLQKADEERGHENWLLSDLKNLGVPAERVERAVKTPAVEAYTGWNFFTSRSGVPTAVLGTAYVLEYLSQTRASGAVERLIAVDAIPHIRESVTFLRSHGALDEGHVAEMNTVLRELTDPEEQAAVVLSARATRSIYPGIFREG</sequence>
<dbReference type="SUPFAM" id="SSF48613">
    <property type="entry name" value="Heme oxygenase-like"/>
    <property type="match status" value="1"/>
</dbReference>
<name>A0A511TCI8_MYXFU</name>
<dbReference type="InterPro" id="IPR016084">
    <property type="entry name" value="Haem_Oase-like_multi-hlx"/>
</dbReference>
<dbReference type="EMBL" id="BJXR01000050">
    <property type="protein sequence ID" value="GEN11857.1"/>
    <property type="molecule type" value="Genomic_DNA"/>
</dbReference>